<dbReference type="InterPro" id="IPR011765">
    <property type="entry name" value="Pept_M16_N"/>
</dbReference>
<dbReference type="InterPro" id="IPR050361">
    <property type="entry name" value="MPP/UQCRC_Complex"/>
</dbReference>
<comment type="caution">
    <text evidence="5">The sequence shown here is derived from an EMBL/GenBank/DDBJ whole genome shotgun (WGS) entry which is preliminary data.</text>
</comment>
<dbReference type="Gene3D" id="3.30.830.10">
    <property type="entry name" value="Metalloenzyme, LuxS/M16 peptidase-like"/>
    <property type="match status" value="2"/>
</dbReference>
<dbReference type="InterPro" id="IPR011249">
    <property type="entry name" value="Metalloenz_LuxS/M16"/>
</dbReference>
<dbReference type="SUPFAM" id="SSF63411">
    <property type="entry name" value="LuxS/MPP-like metallohydrolase"/>
    <property type="match status" value="2"/>
</dbReference>
<dbReference type="GO" id="GO:0046872">
    <property type="term" value="F:metal ion binding"/>
    <property type="evidence" value="ECO:0007669"/>
    <property type="project" value="InterPro"/>
</dbReference>
<evidence type="ECO:0000259" key="4">
    <source>
        <dbReference type="Pfam" id="PF05193"/>
    </source>
</evidence>
<gene>
    <name evidence="5" type="ORF">A2117_00805</name>
</gene>
<dbReference type="PANTHER" id="PTHR11851">
    <property type="entry name" value="METALLOPROTEASE"/>
    <property type="match status" value="1"/>
</dbReference>
<evidence type="ECO:0000259" key="3">
    <source>
        <dbReference type="Pfam" id="PF00675"/>
    </source>
</evidence>
<feature type="domain" description="Peptidase M16 N-terminal" evidence="3">
    <location>
        <begin position="5"/>
        <end position="142"/>
    </location>
</feature>
<organism evidence="5 6">
    <name type="scientific">Candidatus Wildermuthbacteria bacterium GWA2_46_15</name>
    <dbReference type="NCBI Taxonomy" id="1802443"/>
    <lineage>
        <taxon>Bacteria</taxon>
        <taxon>Candidatus Wildermuthiibacteriota</taxon>
    </lineage>
</organism>
<evidence type="ECO:0000256" key="2">
    <source>
        <dbReference type="RuleBase" id="RU004447"/>
    </source>
</evidence>
<dbReference type="GO" id="GO:0006508">
    <property type="term" value="P:proteolysis"/>
    <property type="evidence" value="ECO:0007669"/>
    <property type="project" value="InterPro"/>
</dbReference>
<dbReference type="InterPro" id="IPR007863">
    <property type="entry name" value="Peptidase_M16_C"/>
</dbReference>
<dbReference type="Pfam" id="PF05193">
    <property type="entry name" value="Peptidase_M16_C"/>
    <property type="match status" value="1"/>
</dbReference>
<evidence type="ECO:0000313" key="6">
    <source>
        <dbReference type="Proteomes" id="UP000179245"/>
    </source>
</evidence>
<protein>
    <recommendedName>
        <fullName evidence="7">Peptidase M16</fullName>
    </recommendedName>
</protein>
<dbReference type="AlphaFoldDB" id="A0A1G2QP85"/>
<dbReference type="EMBL" id="MHTO01000028">
    <property type="protein sequence ID" value="OHA61721.1"/>
    <property type="molecule type" value="Genomic_DNA"/>
</dbReference>
<reference evidence="5 6" key="1">
    <citation type="journal article" date="2016" name="Nat. Commun.">
        <title>Thousands of microbial genomes shed light on interconnected biogeochemical processes in an aquifer system.</title>
        <authorList>
            <person name="Anantharaman K."/>
            <person name="Brown C.T."/>
            <person name="Hug L.A."/>
            <person name="Sharon I."/>
            <person name="Castelle C.J."/>
            <person name="Probst A.J."/>
            <person name="Thomas B.C."/>
            <person name="Singh A."/>
            <person name="Wilkins M.J."/>
            <person name="Karaoz U."/>
            <person name="Brodie E.L."/>
            <person name="Williams K.H."/>
            <person name="Hubbard S.S."/>
            <person name="Banfield J.F."/>
        </authorList>
    </citation>
    <scope>NUCLEOTIDE SEQUENCE [LARGE SCALE GENOMIC DNA]</scope>
</reference>
<accession>A0A1G2QP85</accession>
<dbReference type="Proteomes" id="UP000179245">
    <property type="component" value="Unassembled WGS sequence"/>
</dbReference>
<sequence length="404" mass="45991">MASTRALTVLFLVRTGSKYETKKLNGISHLLEHMLFRGTKKWPDSTTLSKKLDGVGGFYNAFTDKEMLGIIIKVGAENLSLAVEAVGEMVRQPLLGLADLAKEKKTIIEEINMREDNPQVAVLDFWEELLYREQPAGWPIIGEKEIVMAISRQDLFRHLRNFFVGENSLMAIAGNFKEKEARAIIGKNLAGLVRDQEKPKPGVEEKQSHPSFASRFKETDQTHLCLGVRGFDAFSPQRYVLDLIAAILGGMMSSRLFIEVREKRGLAYYLRTFTENYTDTGYLVTHLGVNRQRVSDATRIICREYRELKTKKIGRAELTKAKESIRGHFRLGLETSDQFASFFGLQGILGRKVLTPEEEWREIAKITQDDILRVAKEVFRSDRLNLALIGPRQEEKKILKILKV</sequence>
<dbReference type="InterPro" id="IPR001431">
    <property type="entry name" value="Pept_M16_Zn_BS"/>
</dbReference>
<dbReference type="STRING" id="1802443.A2117_00805"/>
<evidence type="ECO:0008006" key="7">
    <source>
        <dbReference type="Google" id="ProtNLM"/>
    </source>
</evidence>
<evidence type="ECO:0000256" key="1">
    <source>
        <dbReference type="ARBA" id="ARBA00007261"/>
    </source>
</evidence>
<feature type="domain" description="Peptidase M16 C-terminal" evidence="4">
    <location>
        <begin position="150"/>
        <end position="324"/>
    </location>
</feature>
<evidence type="ECO:0000313" key="5">
    <source>
        <dbReference type="EMBL" id="OHA61721.1"/>
    </source>
</evidence>
<dbReference type="GO" id="GO:0004222">
    <property type="term" value="F:metalloendopeptidase activity"/>
    <property type="evidence" value="ECO:0007669"/>
    <property type="project" value="InterPro"/>
</dbReference>
<dbReference type="PANTHER" id="PTHR11851:SF49">
    <property type="entry name" value="MITOCHONDRIAL-PROCESSING PEPTIDASE SUBUNIT ALPHA"/>
    <property type="match status" value="1"/>
</dbReference>
<name>A0A1G2QP85_9BACT</name>
<proteinExistence type="inferred from homology"/>
<dbReference type="PROSITE" id="PS00143">
    <property type="entry name" value="INSULINASE"/>
    <property type="match status" value="1"/>
</dbReference>
<comment type="similarity">
    <text evidence="1 2">Belongs to the peptidase M16 family.</text>
</comment>
<dbReference type="Pfam" id="PF00675">
    <property type="entry name" value="Peptidase_M16"/>
    <property type="match status" value="1"/>
</dbReference>